<name>A0AAD6RX00_9AGAR</name>
<gene>
    <name evidence="1" type="ORF">C8F04DRAFT_1280241</name>
</gene>
<protein>
    <submittedName>
        <fullName evidence="1">Uncharacterized protein</fullName>
    </submittedName>
</protein>
<reference evidence="1" key="1">
    <citation type="submission" date="2023-03" db="EMBL/GenBank/DDBJ databases">
        <title>Massive genome expansion in bonnet fungi (Mycena s.s.) driven by repeated elements and novel gene families across ecological guilds.</title>
        <authorList>
            <consortium name="Lawrence Berkeley National Laboratory"/>
            <person name="Harder C.B."/>
            <person name="Miyauchi S."/>
            <person name="Viragh M."/>
            <person name="Kuo A."/>
            <person name="Thoen E."/>
            <person name="Andreopoulos B."/>
            <person name="Lu D."/>
            <person name="Skrede I."/>
            <person name="Drula E."/>
            <person name="Henrissat B."/>
            <person name="Morin E."/>
            <person name="Kohler A."/>
            <person name="Barry K."/>
            <person name="LaButti K."/>
            <person name="Morin E."/>
            <person name="Salamov A."/>
            <person name="Lipzen A."/>
            <person name="Mereny Z."/>
            <person name="Hegedus B."/>
            <person name="Baldrian P."/>
            <person name="Stursova M."/>
            <person name="Weitz H."/>
            <person name="Taylor A."/>
            <person name="Grigoriev I.V."/>
            <person name="Nagy L.G."/>
            <person name="Martin F."/>
            <person name="Kauserud H."/>
        </authorList>
    </citation>
    <scope>NUCLEOTIDE SEQUENCE</scope>
    <source>
        <strain evidence="1">CBHHK200</strain>
    </source>
</reference>
<dbReference type="InterPro" id="IPR046521">
    <property type="entry name" value="DUF6698"/>
</dbReference>
<accession>A0AAD6RX00</accession>
<dbReference type="EMBL" id="JARJCM010000444">
    <property type="protein sequence ID" value="KAJ7016996.1"/>
    <property type="molecule type" value="Genomic_DNA"/>
</dbReference>
<evidence type="ECO:0000313" key="2">
    <source>
        <dbReference type="Proteomes" id="UP001218188"/>
    </source>
</evidence>
<keyword evidence="2" id="KW-1185">Reference proteome</keyword>
<evidence type="ECO:0000313" key="1">
    <source>
        <dbReference type="EMBL" id="KAJ7016996.1"/>
    </source>
</evidence>
<dbReference type="Proteomes" id="UP001218188">
    <property type="component" value="Unassembled WGS sequence"/>
</dbReference>
<organism evidence="1 2">
    <name type="scientific">Mycena alexandri</name>
    <dbReference type="NCBI Taxonomy" id="1745969"/>
    <lineage>
        <taxon>Eukaryota</taxon>
        <taxon>Fungi</taxon>
        <taxon>Dikarya</taxon>
        <taxon>Basidiomycota</taxon>
        <taxon>Agaricomycotina</taxon>
        <taxon>Agaricomycetes</taxon>
        <taxon>Agaricomycetidae</taxon>
        <taxon>Agaricales</taxon>
        <taxon>Marasmiineae</taxon>
        <taxon>Mycenaceae</taxon>
        <taxon>Mycena</taxon>
    </lineage>
</organism>
<sequence>MNKDLAPGKKIATKRSKKTTFANMNTMEQFLSLAQFFPRGVHPFMDIGDVLLYGPEKHWGPASTSKLPVSEIKRQKAHVEAFDKLFFISPDLLQVLKELYAHAKNDSGKWENLVKTMRGTATNARTLDTNGLKHELSLFLPNPHKDVLDPPIPKQESKSECGLVHPMLRHFILGWNERGLLPPLVFRANNATAAAATYVAELSNFFTDNCTNLSAAATTADGAVPGDATTSSDSPEAVVLLKSIVAGTHEMMEQDYPLFFYKEGSYDADDLEKGLLRGDALPRILRHIWVGPRSAINGLRNSIPSRCNARLHGVFKVSPEMIGYAGVQYQGLATPQRQVNYEKLFKNIVKLFAVADDPWAVETLAWFQGEVFGTNTGPDADQDADKEPEADDLVLAQRTARRQAARAASEAASSTTSSV</sequence>
<dbReference type="Pfam" id="PF20414">
    <property type="entry name" value="DUF6698"/>
    <property type="match status" value="1"/>
</dbReference>
<dbReference type="AlphaFoldDB" id="A0AAD6RX00"/>
<proteinExistence type="predicted"/>
<comment type="caution">
    <text evidence="1">The sequence shown here is derived from an EMBL/GenBank/DDBJ whole genome shotgun (WGS) entry which is preliminary data.</text>
</comment>